<evidence type="ECO:0000256" key="4">
    <source>
        <dbReference type="ARBA" id="ARBA00023015"/>
    </source>
</evidence>
<protein>
    <recommendedName>
        <fullName evidence="3 9">Mediator of RNA polymerase II transcription subunit 5</fullName>
    </recommendedName>
    <alternativeName>
        <fullName evidence="8 9">Mediator complex subunit 5</fullName>
    </alternativeName>
</protein>
<keyword evidence="4 9" id="KW-0805">Transcription regulation</keyword>
<feature type="region of interest" description="Disordered" evidence="10">
    <location>
        <begin position="884"/>
        <end position="908"/>
    </location>
</feature>
<dbReference type="GO" id="GO:0016592">
    <property type="term" value="C:mediator complex"/>
    <property type="evidence" value="ECO:0007669"/>
    <property type="project" value="InterPro"/>
</dbReference>
<keyword evidence="5 9" id="KW-0010">Activator</keyword>
<evidence type="ECO:0000256" key="5">
    <source>
        <dbReference type="ARBA" id="ARBA00023159"/>
    </source>
</evidence>
<name>A0AAV9VGN9_9PEZI</name>
<reference evidence="11 12" key="1">
    <citation type="submission" date="2019-10" db="EMBL/GenBank/DDBJ databases">
        <authorList>
            <person name="Palmer J.M."/>
        </authorList>
    </citation>
    <scope>NUCLEOTIDE SEQUENCE [LARGE SCALE GENOMIC DNA]</scope>
    <source>
        <strain evidence="11 12">TWF696</strain>
    </source>
</reference>
<sequence>MAGSMELWCKFMRKCLTTRLDVDKFETFARTMTTKAPMPRDQLAAVLISPAVYPTPQLSVDPRYLLYVQRLVSAGVVPLASFLHALLASDRQQLENVLHGVAGDVAAVLSREPVDTAVLTALVLVAQGQPGGTTGGNTSSGGTGGLVLREGPAALVDALSKWMDAVIAAGDGDALGSGLNEHGLDGLGLGGGMMGAQKKAVVGELVLAVGENPALNSFLKSADQIGKEKRAAFENTLPVFAQVFQALNPQLAMRLDALIPKKADAGGGNGLLSIGMGLDGMADSGAPTRGGLYVFLNSLLFARPLVDDEYLIHHLINRYKELSGQAALDLITASLDCIANAISRSESSSTISLFRHFLVNKIPLLLLRFNMPVMQAQYVLTQAISAKNAGGGAGNPLSLESTFGSADSMMLDLPNELKQEFLFACALHRIIEEASVEVILGDVPLQTMAKMRYTQEELVTECIMDSDRLERLISEIEELDGNSGAIVGAVVEMLRMMCEQRDTMGLYTLCRNLISKPKTIDLLLLYAQPVAILEPLCVVLENWRYEDDQGEYEPVYREFGNILLLVMTVFYRHNLNFSHLGAIPPTSFVPMFIKQCHKDISVDDLARMGDRHAQLGGWIKALYEGEGVTDEVMQSSRPQEYYSLVPTLIAQTVEACDRGILDTETLKGGLVYFQLSSYIASEVAIIFWLTDHIWATQPEITHALKILHILIATAPQESPQTHKTILAICAHNLERVLRDMLRPENTAIANGSPQHAQVEQMLKALAPFRDFRRSGLPSAVELDAWAKVPGGLLAALKAAVQGVVVWSAAPDMSVQPANYTPRLLYAAWRMLGAREVVRALVDEVQAVSVQGGEGMPEIAVDVVASMIVAPNPDDWRGKVAELTGRKDDDHSHDEHGHHHGHHGGNQIGGGSGLVTLVEALRYFEDDSKLSMEDAARGEVVVKLARRVESLLVVGNVAAGVAVGVGVTELANEVLGDVMADTDMFPGMGEGVDLGLTDELMTGM</sequence>
<accession>A0AAV9VGN9</accession>
<evidence type="ECO:0000256" key="8">
    <source>
        <dbReference type="ARBA" id="ARBA00031256"/>
    </source>
</evidence>
<evidence type="ECO:0000256" key="2">
    <source>
        <dbReference type="ARBA" id="ARBA00008782"/>
    </source>
</evidence>
<evidence type="ECO:0000256" key="7">
    <source>
        <dbReference type="ARBA" id="ARBA00023242"/>
    </source>
</evidence>
<dbReference type="GO" id="GO:0006357">
    <property type="term" value="P:regulation of transcription by RNA polymerase II"/>
    <property type="evidence" value="ECO:0007669"/>
    <property type="project" value="InterPro"/>
</dbReference>
<dbReference type="AlphaFoldDB" id="A0AAV9VGN9"/>
<proteinExistence type="inferred from homology"/>
<evidence type="ECO:0000256" key="6">
    <source>
        <dbReference type="ARBA" id="ARBA00023163"/>
    </source>
</evidence>
<dbReference type="EMBL" id="JAVHNQ010000001">
    <property type="protein sequence ID" value="KAK6358915.1"/>
    <property type="molecule type" value="Genomic_DNA"/>
</dbReference>
<evidence type="ECO:0000256" key="1">
    <source>
        <dbReference type="ARBA" id="ARBA00004123"/>
    </source>
</evidence>
<comment type="function">
    <text evidence="9">Component of the Mediator complex, a coactivator involved in the regulated transcription of nearly all RNA polymerase II-dependent genes. Mediator functions as a bridge to convey information from gene-specific regulatory proteins to the basal RNA polymerase II transcription machinery. Mediator is recruited to promoters by direct interactions with regulatory proteins and serves as a scaffold for the assembly of a functional preinitiation complex with RNA polymerase II and the general transcription factors.</text>
</comment>
<keyword evidence="7 9" id="KW-0539">Nucleus</keyword>
<dbReference type="GO" id="GO:0003712">
    <property type="term" value="F:transcription coregulator activity"/>
    <property type="evidence" value="ECO:0007669"/>
    <property type="project" value="InterPro"/>
</dbReference>
<organism evidence="11 12">
    <name type="scientific">Orbilia brochopaga</name>
    <dbReference type="NCBI Taxonomy" id="3140254"/>
    <lineage>
        <taxon>Eukaryota</taxon>
        <taxon>Fungi</taxon>
        <taxon>Dikarya</taxon>
        <taxon>Ascomycota</taxon>
        <taxon>Pezizomycotina</taxon>
        <taxon>Orbiliomycetes</taxon>
        <taxon>Orbiliales</taxon>
        <taxon>Orbiliaceae</taxon>
        <taxon>Orbilia</taxon>
    </lineage>
</organism>
<comment type="similarity">
    <text evidence="2 9">Belongs to the Mediator complex subunit 5 family.</text>
</comment>
<evidence type="ECO:0000256" key="10">
    <source>
        <dbReference type="SAM" id="MobiDB-lite"/>
    </source>
</evidence>
<dbReference type="PANTHER" id="PTHR35784:SF1">
    <property type="entry name" value="MEDIATOR OF RNA POLYMERASE II TRANSCRIPTION SUBUNIT 5"/>
    <property type="match status" value="1"/>
</dbReference>
<keyword evidence="6 9" id="KW-0804">Transcription</keyword>
<evidence type="ECO:0000313" key="12">
    <source>
        <dbReference type="Proteomes" id="UP001375240"/>
    </source>
</evidence>
<comment type="subcellular location">
    <subcellularLocation>
        <location evidence="1 9">Nucleus</location>
    </subcellularLocation>
</comment>
<dbReference type="Pfam" id="PF08689">
    <property type="entry name" value="Med5"/>
    <property type="match status" value="1"/>
</dbReference>
<dbReference type="Proteomes" id="UP001375240">
    <property type="component" value="Unassembled WGS sequence"/>
</dbReference>
<evidence type="ECO:0000256" key="3">
    <source>
        <dbReference type="ARBA" id="ARBA00020628"/>
    </source>
</evidence>
<keyword evidence="12" id="KW-1185">Reference proteome</keyword>
<gene>
    <name evidence="11" type="primary">NUT1_1</name>
    <name evidence="9" type="synonym">MED5</name>
    <name evidence="11" type="ORF">TWF696_000091</name>
</gene>
<comment type="subunit">
    <text evidence="9">Component of the Mediator complex.</text>
</comment>
<dbReference type="PANTHER" id="PTHR35784">
    <property type="entry name" value="MEDIATOR OF RNA POLYMERASE II TRANSCRIPTION SUBUNIT 5"/>
    <property type="match status" value="1"/>
</dbReference>
<feature type="compositionally biased region" description="Basic and acidic residues" evidence="10">
    <location>
        <begin position="884"/>
        <end position="896"/>
    </location>
</feature>
<evidence type="ECO:0000256" key="9">
    <source>
        <dbReference type="RuleBase" id="RU364142"/>
    </source>
</evidence>
<comment type="caution">
    <text evidence="11">The sequence shown here is derived from an EMBL/GenBank/DDBJ whole genome shotgun (WGS) entry which is preliminary data.</text>
</comment>
<dbReference type="InterPro" id="IPR014801">
    <property type="entry name" value="Mediator_Med5_fun"/>
</dbReference>
<evidence type="ECO:0000313" key="11">
    <source>
        <dbReference type="EMBL" id="KAK6358915.1"/>
    </source>
</evidence>